<dbReference type="EMBL" id="LR796283">
    <property type="protein sequence ID" value="CAB4134304.1"/>
    <property type="molecule type" value="Genomic_DNA"/>
</dbReference>
<name>A0A6J5LIB5_9CAUD</name>
<accession>A0A6J5LIB5</accession>
<proteinExistence type="predicted"/>
<evidence type="ECO:0000313" key="1">
    <source>
        <dbReference type="EMBL" id="CAB4127782.1"/>
    </source>
</evidence>
<gene>
    <name evidence="2" type="ORF">UFOVP269_34</name>
    <name evidence="1" type="ORF">UFOVP98_36</name>
</gene>
<sequence length="77" mass="9011">MQTEKESIKKLNEIYKFKPNYVIQAIRIAFNDHIACCEDSENNITTFVFSYQDGSTLTIDTMGHVKSTETDCEYWVY</sequence>
<evidence type="ECO:0000313" key="2">
    <source>
        <dbReference type="EMBL" id="CAB4134304.1"/>
    </source>
</evidence>
<protein>
    <submittedName>
        <fullName evidence="2">Uncharacterized protein</fullName>
    </submittedName>
</protein>
<organism evidence="2">
    <name type="scientific">uncultured Caudovirales phage</name>
    <dbReference type="NCBI Taxonomy" id="2100421"/>
    <lineage>
        <taxon>Viruses</taxon>
        <taxon>Duplodnaviria</taxon>
        <taxon>Heunggongvirae</taxon>
        <taxon>Uroviricota</taxon>
        <taxon>Caudoviricetes</taxon>
        <taxon>Peduoviridae</taxon>
        <taxon>Maltschvirus</taxon>
        <taxon>Maltschvirus maltsch</taxon>
    </lineage>
</organism>
<dbReference type="EMBL" id="LR796217">
    <property type="protein sequence ID" value="CAB4127782.1"/>
    <property type="molecule type" value="Genomic_DNA"/>
</dbReference>
<reference evidence="2" key="1">
    <citation type="submission" date="2020-04" db="EMBL/GenBank/DDBJ databases">
        <authorList>
            <person name="Chiriac C."/>
            <person name="Salcher M."/>
            <person name="Ghai R."/>
            <person name="Kavagutti S V."/>
        </authorList>
    </citation>
    <scope>NUCLEOTIDE SEQUENCE</scope>
</reference>